<dbReference type="Pfam" id="PF01757">
    <property type="entry name" value="Acyl_transf_3"/>
    <property type="match status" value="1"/>
</dbReference>
<feature type="transmembrane region" description="Helical" evidence="1">
    <location>
        <begin position="317"/>
        <end position="335"/>
    </location>
</feature>
<keyword evidence="4" id="KW-1185">Reference proteome</keyword>
<feature type="transmembrane region" description="Helical" evidence="1">
    <location>
        <begin position="65"/>
        <end position="82"/>
    </location>
</feature>
<dbReference type="InterPro" id="IPR050879">
    <property type="entry name" value="Acyltransferase_3"/>
</dbReference>
<dbReference type="PANTHER" id="PTHR23028">
    <property type="entry name" value="ACETYLTRANSFERASE"/>
    <property type="match status" value="1"/>
</dbReference>
<feature type="transmembrane region" description="Helical" evidence="1">
    <location>
        <begin position="183"/>
        <end position="202"/>
    </location>
</feature>
<feature type="transmembrane region" description="Helical" evidence="1">
    <location>
        <begin position="208"/>
        <end position="227"/>
    </location>
</feature>
<keyword evidence="1" id="KW-0812">Transmembrane</keyword>
<feature type="transmembrane region" description="Helical" evidence="1">
    <location>
        <begin position="257"/>
        <end position="274"/>
    </location>
</feature>
<keyword evidence="3" id="KW-0012">Acyltransferase</keyword>
<sequence>MSQVTTRPPSVVPAASPDPREASRLGWLDLLRGIAALMVALQHAMYYFTPAAWTQMSRWVDPGKYGVLLFFLISGYIIPASLERRGSVRDFWTGRVLRIYPMLLVTCALLLVPLSLGWFAPRRETEGMDPLVGAVAHLTMLQDLLAVPNLLNVLWTLSYEMVFYLLVVALFATGTHRRSADLAVGFAVGAVLLGGVLPRVLLSEAFGTGPVVLVTAAVLVAAIGASVSGRPAPARWGAVAGGALGLVLILVNGRPGTWETLSIFAVMFLGTAVYRAEQGQISRNRALWSAVLVFGCAIAAGLLNADQWLTGAAVTELRLIWTGSLLLAALSFWAGRRLRHRRAPRALTALGTISFSLYLVHPVLLMAVEALLGDRGTHRWGVPGLAAFILALVAVSFLTYRYVEAPFQRLGRRLVRRERPEPVEERA</sequence>
<dbReference type="PANTHER" id="PTHR23028:SF53">
    <property type="entry name" value="ACYL_TRANSF_3 DOMAIN-CONTAINING PROTEIN"/>
    <property type="match status" value="1"/>
</dbReference>
<dbReference type="GO" id="GO:0016746">
    <property type="term" value="F:acyltransferase activity"/>
    <property type="evidence" value="ECO:0007669"/>
    <property type="project" value="UniProtKB-KW"/>
</dbReference>
<feature type="transmembrane region" description="Helical" evidence="1">
    <location>
        <begin position="150"/>
        <end position="171"/>
    </location>
</feature>
<feature type="transmembrane region" description="Helical" evidence="1">
    <location>
        <begin position="380"/>
        <end position="403"/>
    </location>
</feature>
<feature type="transmembrane region" description="Helical" evidence="1">
    <location>
        <begin position="286"/>
        <end position="305"/>
    </location>
</feature>
<dbReference type="InterPro" id="IPR002656">
    <property type="entry name" value="Acyl_transf_3_dom"/>
</dbReference>
<keyword evidence="3" id="KW-0808">Transferase</keyword>
<feature type="transmembrane region" description="Helical" evidence="1">
    <location>
        <begin position="102"/>
        <end position="120"/>
    </location>
</feature>
<dbReference type="Proteomes" id="UP001501842">
    <property type="component" value="Unassembled WGS sequence"/>
</dbReference>
<feature type="domain" description="Acyltransferase 3" evidence="2">
    <location>
        <begin position="26"/>
        <end position="400"/>
    </location>
</feature>
<feature type="transmembrane region" description="Helical" evidence="1">
    <location>
        <begin position="30"/>
        <end position="53"/>
    </location>
</feature>
<gene>
    <name evidence="3" type="ORF">GCM10010439_44590</name>
</gene>
<keyword evidence="1" id="KW-0472">Membrane</keyword>
<evidence type="ECO:0000259" key="2">
    <source>
        <dbReference type="Pfam" id="PF01757"/>
    </source>
</evidence>
<dbReference type="EMBL" id="BAAATZ010000019">
    <property type="protein sequence ID" value="GAA2730781.1"/>
    <property type="molecule type" value="Genomic_DNA"/>
</dbReference>
<organism evidence="3 4">
    <name type="scientific">Actinocorallia aurantiaca</name>
    <dbReference type="NCBI Taxonomy" id="46204"/>
    <lineage>
        <taxon>Bacteria</taxon>
        <taxon>Bacillati</taxon>
        <taxon>Actinomycetota</taxon>
        <taxon>Actinomycetes</taxon>
        <taxon>Streptosporangiales</taxon>
        <taxon>Thermomonosporaceae</taxon>
        <taxon>Actinocorallia</taxon>
    </lineage>
</organism>
<accession>A0ABN3UHL1</accession>
<reference evidence="3 4" key="1">
    <citation type="journal article" date="2019" name="Int. J. Syst. Evol. Microbiol.">
        <title>The Global Catalogue of Microorganisms (GCM) 10K type strain sequencing project: providing services to taxonomists for standard genome sequencing and annotation.</title>
        <authorList>
            <consortium name="The Broad Institute Genomics Platform"/>
            <consortium name="The Broad Institute Genome Sequencing Center for Infectious Disease"/>
            <person name="Wu L."/>
            <person name="Ma J."/>
        </authorList>
    </citation>
    <scope>NUCLEOTIDE SEQUENCE [LARGE SCALE GENOMIC DNA]</scope>
    <source>
        <strain evidence="3 4">JCM 8201</strain>
    </source>
</reference>
<proteinExistence type="predicted"/>
<evidence type="ECO:0000256" key="1">
    <source>
        <dbReference type="SAM" id="Phobius"/>
    </source>
</evidence>
<protein>
    <submittedName>
        <fullName evidence="3">Acyltransferase</fullName>
    </submittedName>
</protein>
<evidence type="ECO:0000313" key="4">
    <source>
        <dbReference type="Proteomes" id="UP001501842"/>
    </source>
</evidence>
<feature type="transmembrane region" description="Helical" evidence="1">
    <location>
        <begin position="234"/>
        <end position="251"/>
    </location>
</feature>
<feature type="transmembrane region" description="Helical" evidence="1">
    <location>
        <begin position="347"/>
        <end position="368"/>
    </location>
</feature>
<keyword evidence="1" id="KW-1133">Transmembrane helix</keyword>
<comment type="caution">
    <text evidence="3">The sequence shown here is derived from an EMBL/GenBank/DDBJ whole genome shotgun (WGS) entry which is preliminary data.</text>
</comment>
<dbReference type="RefSeq" id="WP_344452557.1">
    <property type="nucleotide sequence ID" value="NZ_BAAATZ010000019.1"/>
</dbReference>
<evidence type="ECO:0000313" key="3">
    <source>
        <dbReference type="EMBL" id="GAA2730781.1"/>
    </source>
</evidence>
<name>A0ABN3UHL1_9ACTN</name>